<dbReference type="CDD" id="cd03794">
    <property type="entry name" value="GT4_WbuB-like"/>
    <property type="match status" value="1"/>
</dbReference>
<evidence type="ECO:0000259" key="2">
    <source>
        <dbReference type="Pfam" id="PF13579"/>
    </source>
</evidence>
<dbReference type="KEGG" id="hcz:G9Q37_06820"/>
<feature type="domain" description="Glycosyl transferase family 1" evidence="1">
    <location>
        <begin position="197"/>
        <end position="357"/>
    </location>
</feature>
<evidence type="ECO:0000313" key="3">
    <source>
        <dbReference type="EMBL" id="QIM51870.1"/>
    </source>
</evidence>
<dbReference type="AlphaFoldDB" id="A0A6G8IFX6"/>
<evidence type="ECO:0000313" key="4">
    <source>
        <dbReference type="Proteomes" id="UP000503162"/>
    </source>
</evidence>
<feature type="domain" description="Glycosyltransferase subfamily 4-like N-terminal" evidence="2">
    <location>
        <begin position="14"/>
        <end position="181"/>
    </location>
</feature>
<dbReference type="Pfam" id="PF00534">
    <property type="entry name" value="Glycos_transf_1"/>
    <property type="match status" value="1"/>
</dbReference>
<dbReference type="InterPro" id="IPR028098">
    <property type="entry name" value="Glyco_trans_4-like_N"/>
</dbReference>
<accession>A0A6G8IFX6</accession>
<keyword evidence="3" id="KW-0808">Transferase</keyword>
<proteinExistence type="predicted"/>
<dbReference type="EMBL" id="CP049989">
    <property type="protein sequence ID" value="QIM51870.1"/>
    <property type="molecule type" value="Genomic_DNA"/>
</dbReference>
<keyword evidence="4" id="KW-1185">Reference proteome</keyword>
<evidence type="ECO:0000259" key="1">
    <source>
        <dbReference type="Pfam" id="PF00534"/>
    </source>
</evidence>
<reference evidence="3 4" key="1">
    <citation type="submission" date="2020-03" db="EMBL/GenBank/DDBJ databases">
        <title>Hydrogenophaga sp. nov. isolated from cyanobacterial mat.</title>
        <authorList>
            <person name="Thorat V."/>
            <person name="Kirdat K."/>
            <person name="Tiwarekar B."/>
            <person name="Costa E.D."/>
            <person name="Yadav A."/>
        </authorList>
    </citation>
    <scope>NUCLEOTIDE SEQUENCE [LARGE SCALE GENOMIC DNA]</scope>
    <source>
        <strain evidence="3 4">BA0156</strain>
    </source>
</reference>
<dbReference type="InterPro" id="IPR001296">
    <property type="entry name" value="Glyco_trans_1"/>
</dbReference>
<protein>
    <submittedName>
        <fullName evidence="3">Glycosyltransferase family 4 protein</fullName>
    </submittedName>
</protein>
<organism evidence="3 4">
    <name type="scientific">Hydrogenophaga crocea</name>
    <dbReference type="NCBI Taxonomy" id="2716225"/>
    <lineage>
        <taxon>Bacteria</taxon>
        <taxon>Pseudomonadati</taxon>
        <taxon>Pseudomonadota</taxon>
        <taxon>Betaproteobacteria</taxon>
        <taxon>Burkholderiales</taxon>
        <taxon>Comamonadaceae</taxon>
        <taxon>Hydrogenophaga</taxon>
    </lineage>
</organism>
<dbReference type="Gene3D" id="3.40.50.2000">
    <property type="entry name" value="Glycogen Phosphorylase B"/>
    <property type="match status" value="2"/>
</dbReference>
<dbReference type="RefSeq" id="WP_166226410.1">
    <property type="nucleotide sequence ID" value="NZ_CP049989.1"/>
</dbReference>
<dbReference type="Proteomes" id="UP000503162">
    <property type="component" value="Chromosome"/>
</dbReference>
<dbReference type="SUPFAM" id="SSF53756">
    <property type="entry name" value="UDP-Glycosyltransferase/glycogen phosphorylase"/>
    <property type="match status" value="1"/>
</dbReference>
<dbReference type="PANTHER" id="PTHR45947:SF3">
    <property type="entry name" value="SULFOQUINOVOSYL TRANSFERASE SQD2"/>
    <property type="match status" value="1"/>
</dbReference>
<dbReference type="GO" id="GO:0016757">
    <property type="term" value="F:glycosyltransferase activity"/>
    <property type="evidence" value="ECO:0007669"/>
    <property type="project" value="InterPro"/>
</dbReference>
<gene>
    <name evidence="3" type="ORF">G9Q37_06820</name>
</gene>
<dbReference type="Pfam" id="PF13579">
    <property type="entry name" value="Glyco_trans_4_4"/>
    <property type="match status" value="1"/>
</dbReference>
<sequence length="395" mass="42579">MRILYHHRTASKDGQAVHIEEMIDALRGLGHEVRVVAPMVGDDTGQMGGGVGWVHRLKARLPRAVYELMELAYSAVAYRKLLRAAREFQPDAIYERYNLFLLSGLMAKRRLGLPLLLEVNAPLVQERAQHSGGLSLQRLARWAEGTAWRGADAVLPVTAVLAQHVRAHGVPAERIHVVPNGINRAHFAGAPTPEAARRALGLEGRLVLGFTGFVREWHGVDRIIDWMATADAPAESHLLMVGDGPVRAALEAQAARLGLSQRVSFTGVVHRDAVPAHVAAFDIALQPAVTAYASPLKLMEYLALGKAVVAPATPNLMEVLTHEVNALLFDEHGAGALEAALTRLCRDGELRARLGQGSADTIDRLGLTWSGNAQRAVRLAEAARAGQGRTAGARA</sequence>
<dbReference type="InterPro" id="IPR050194">
    <property type="entry name" value="Glycosyltransferase_grp1"/>
</dbReference>
<name>A0A6G8IFX6_9BURK</name>
<dbReference type="PANTHER" id="PTHR45947">
    <property type="entry name" value="SULFOQUINOVOSYL TRANSFERASE SQD2"/>
    <property type="match status" value="1"/>
</dbReference>